<accession>A0A9P7G4P4</accession>
<dbReference type="AlphaFoldDB" id="A0A9P7G4P4"/>
<evidence type="ECO:0000259" key="1">
    <source>
        <dbReference type="Pfam" id="PF01266"/>
    </source>
</evidence>
<name>A0A9P7G4P4_9AGAR</name>
<dbReference type="PANTHER" id="PTHR13847:SF260">
    <property type="entry name" value="FAD DEPENDENT OXIDOREDUCTASE DOMAIN-CONTAINING PROTEIN"/>
    <property type="match status" value="1"/>
</dbReference>
<dbReference type="EMBL" id="JABCKV010000109">
    <property type="protein sequence ID" value="KAG5643493.1"/>
    <property type="molecule type" value="Genomic_DNA"/>
</dbReference>
<comment type="caution">
    <text evidence="2">The sequence shown here is derived from an EMBL/GenBank/DDBJ whole genome shotgun (WGS) entry which is preliminary data.</text>
</comment>
<dbReference type="PANTHER" id="PTHR13847">
    <property type="entry name" value="SARCOSINE DEHYDROGENASE-RELATED"/>
    <property type="match status" value="1"/>
</dbReference>
<dbReference type="SUPFAM" id="SSF51905">
    <property type="entry name" value="FAD/NAD(P)-binding domain"/>
    <property type="match status" value="1"/>
</dbReference>
<sequence>MCSLSTPILQEAAAQATLELPTLKGPAGLPVPNSTHSFWINTAGANPLAKEGSGGNLTRDADVCIIGAGITGVSAAYHFAKHFGTLEDGKALKAVILEARDFSDNGYRFRGDRFACLLFRRLRAHECPGRNGGHLTPQPFNHFVEQAKVFGTKEAKKIHAIEHYTADELLKIIETQGLQSAVDLVASDHVALLVTEKEVHNAKASYEAAKAAGANVDGVKWLSVADVKERYGATYPAYAHEGHNLWPLKLVTELHHLARTVNPSKFQVSLHTNTPVTSLHSLEQTSTSYLGRRWSLATPRGAVHCSYVIHATNAYASHLLPHMSGPSGIIPTRGQVLALRAAAPQKEITTASWSGNQGFEYWFPRPTNGSENPLIILGGGREASGPDFETYVVDDSVVRKEVGKSLRGFLPGVFPGKFEKGRKPEMEWTGIMGYTKIGDPFVGRVLTPDGSSQVPGQYISAGYTGHGMPRAYACAEVVVGMIATDIAGETWTAPDWLPRHFLTTERPQ</sequence>
<protein>
    <recommendedName>
        <fullName evidence="1">FAD dependent oxidoreductase domain-containing protein</fullName>
    </recommendedName>
</protein>
<dbReference type="Gene3D" id="3.30.9.10">
    <property type="entry name" value="D-Amino Acid Oxidase, subunit A, domain 2"/>
    <property type="match status" value="1"/>
</dbReference>
<dbReference type="InterPro" id="IPR006076">
    <property type="entry name" value="FAD-dep_OxRdtase"/>
</dbReference>
<dbReference type="Proteomes" id="UP000775547">
    <property type="component" value="Unassembled WGS sequence"/>
</dbReference>
<dbReference type="InterPro" id="IPR036188">
    <property type="entry name" value="FAD/NAD-bd_sf"/>
</dbReference>
<proteinExistence type="predicted"/>
<dbReference type="Gene3D" id="3.50.50.60">
    <property type="entry name" value="FAD/NAD(P)-binding domain"/>
    <property type="match status" value="1"/>
</dbReference>
<evidence type="ECO:0000313" key="3">
    <source>
        <dbReference type="Proteomes" id="UP000775547"/>
    </source>
</evidence>
<dbReference type="Pfam" id="PF01266">
    <property type="entry name" value="DAO"/>
    <property type="match status" value="1"/>
</dbReference>
<reference evidence="2" key="2">
    <citation type="submission" date="2021-10" db="EMBL/GenBank/DDBJ databases">
        <title>Phylogenomics reveals ancestral predisposition of the termite-cultivated fungus Termitomyces towards a domesticated lifestyle.</title>
        <authorList>
            <person name="Auxier B."/>
            <person name="Grum-Grzhimaylo A."/>
            <person name="Cardenas M.E."/>
            <person name="Lodge J.D."/>
            <person name="Laessoe T."/>
            <person name="Pedersen O."/>
            <person name="Smith M.E."/>
            <person name="Kuyper T.W."/>
            <person name="Franco-Molano E.A."/>
            <person name="Baroni T.J."/>
            <person name="Aanen D.K."/>
        </authorList>
    </citation>
    <scope>NUCLEOTIDE SEQUENCE</scope>
    <source>
        <strain evidence="2">AP01</strain>
        <tissue evidence="2">Mycelium</tissue>
    </source>
</reference>
<dbReference type="OrthoDB" id="429143at2759"/>
<reference evidence="2" key="1">
    <citation type="submission" date="2020-07" db="EMBL/GenBank/DDBJ databases">
        <authorList>
            <person name="Nieuwenhuis M."/>
            <person name="Van De Peppel L.J.J."/>
        </authorList>
    </citation>
    <scope>NUCLEOTIDE SEQUENCE</scope>
    <source>
        <strain evidence="2">AP01</strain>
        <tissue evidence="2">Mycelium</tissue>
    </source>
</reference>
<organism evidence="2 3">
    <name type="scientific">Asterophora parasitica</name>
    <dbReference type="NCBI Taxonomy" id="117018"/>
    <lineage>
        <taxon>Eukaryota</taxon>
        <taxon>Fungi</taxon>
        <taxon>Dikarya</taxon>
        <taxon>Basidiomycota</taxon>
        <taxon>Agaricomycotina</taxon>
        <taxon>Agaricomycetes</taxon>
        <taxon>Agaricomycetidae</taxon>
        <taxon>Agaricales</taxon>
        <taxon>Tricholomatineae</taxon>
        <taxon>Lyophyllaceae</taxon>
        <taxon>Asterophora</taxon>
    </lineage>
</organism>
<feature type="domain" description="FAD dependent oxidoreductase" evidence="1">
    <location>
        <begin position="62"/>
        <end position="479"/>
    </location>
</feature>
<evidence type="ECO:0000313" key="2">
    <source>
        <dbReference type="EMBL" id="KAG5643493.1"/>
    </source>
</evidence>
<gene>
    <name evidence="2" type="ORF">DXG03_000734</name>
</gene>
<keyword evidence="3" id="KW-1185">Reference proteome</keyword>
<dbReference type="GO" id="GO:0005737">
    <property type="term" value="C:cytoplasm"/>
    <property type="evidence" value="ECO:0007669"/>
    <property type="project" value="TreeGrafter"/>
</dbReference>